<name>A0A852VT22_9MICO</name>
<dbReference type="Gene3D" id="3.60.120.10">
    <property type="entry name" value="Anthranilate synthase"/>
    <property type="match status" value="1"/>
</dbReference>
<evidence type="ECO:0000313" key="3">
    <source>
        <dbReference type="Proteomes" id="UP000554054"/>
    </source>
</evidence>
<keyword evidence="2" id="KW-0032">Aminotransferase</keyword>
<dbReference type="PANTHER" id="PTHR11236">
    <property type="entry name" value="AMINOBENZOATE/ANTHRANILATE SYNTHASE"/>
    <property type="match status" value="1"/>
</dbReference>
<evidence type="ECO:0000313" key="2">
    <source>
        <dbReference type="EMBL" id="NYF96741.1"/>
    </source>
</evidence>
<dbReference type="Pfam" id="PF00425">
    <property type="entry name" value="Chorismate_bind"/>
    <property type="match status" value="1"/>
</dbReference>
<feature type="domain" description="Chorismate-utilising enzyme C-terminal" evidence="1">
    <location>
        <begin position="73"/>
        <end position="326"/>
    </location>
</feature>
<accession>A0A852VT22</accession>
<dbReference type="InterPro" id="IPR015890">
    <property type="entry name" value="Chorismate_C"/>
</dbReference>
<sequence length="340" mass="36156">MEFARFGSTTWSDPVEVSHDAADLERGSWVVVVTFEGELTAVRFAHRDEGGRAPSRPERWPGVAGWRASLGRADYVAGVEDVRRRIAAGTLYQANLTTMLETDLPQNAHLPDLAARLAKGNPAPFAGTVHVPSAGLDLACASPERYLTRAGDRLLSSPIKGTAPTAEQMLTKDVAENVMIVDLVRHDLQQVCEAGTVVVERLCSPETHPGLVHLVSDVAGRLRGGTTWADVIGATFPPGSVSGAPKSSSLRAIADLETSPRGAYCGAIGWIDRDDRGAAVGELAVGIRTFFATTDPSGGRLLRFGTGAGITWSSDPEGEWAECELKTRVLMDLASGRVES</sequence>
<dbReference type="Proteomes" id="UP000554054">
    <property type="component" value="Unassembled WGS sequence"/>
</dbReference>
<dbReference type="GO" id="GO:0046820">
    <property type="term" value="F:4-amino-4-deoxychorismate synthase activity"/>
    <property type="evidence" value="ECO:0007669"/>
    <property type="project" value="UniProtKB-EC"/>
</dbReference>
<dbReference type="EMBL" id="JACCAE010000001">
    <property type="protein sequence ID" value="NYF96741.1"/>
    <property type="molecule type" value="Genomic_DNA"/>
</dbReference>
<reference evidence="2 3" key="1">
    <citation type="submission" date="2020-07" db="EMBL/GenBank/DDBJ databases">
        <title>Sequencing the genomes of 1000 actinobacteria strains.</title>
        <authorList>
            <person name="Klenk H.-P."/>
        </authorList>
    </citation>
    <scope>NUCLEOTIDE SEQUENCE [LARGE SCALE GENOMIC DNA]</scope>
    <source>
        <strain evidence="2 3">DSM 26154</strain>
    </source>
</reference>
<dbReference type="InterPro" id="IPR005801">
    <property type="entry name" value="ADC_synthase"/>
</dbReference>
<keyword evidence="3" id="KW-1185">Reference proteome</keyword>
<dbReference type="EC" id="2.6.1.85" evidence="2"/>
<dbReference type="GO" id="GO:0000162">
    <property type="term" value="P:L-tryptophan biosynthetic process"/>
    <property type="evidence" value="ECO:0007669"/>
    <property type="project" value="TreeGrafter"/>
</dbReference>
<dbReference type="AlphaFoldDB" id="A0A852VT22"/>
<dbReference type="InterPro" id="IPR019999">
    <property type="entry name" value="Anth_synth_I-like"/>
</dbReference>
<proteinExistence type="predicted"/>
<comment type="caution">
    <text evidence="2">The sequence shown here is derived from an EMBL/GenBank/DDBJ whole genome shotgun (WGS) entry which is preliminary data.</text>
</comment>
<gene>
    <name evidence="2" type="ORF">BJY20_000133</name>
</gene>
<dbReference type="PANTHER" id="PTHR11236:SF50">
    <property type="entry name" value="AMINODEOXYCHORISMATE SYNTHASE COMPONENT 1"/>
    <property type="match status" value="1"/>
</dbReference>
<dbReference type="SUPFAM" id="SSF56322">
    <property type="entry name" value="ADC synthase"/>
    <property type="match status" value="1"/>
</dbReference>
<organism evidence="2 3">
    <name type="scientific">Janibacter cremeus</name>
    <dbReference type="NCBI Taxonomy" id="1285192"/>
    <lineage>
        <taxon>Bacteria</taxon>
        <taxon>Bacillati</taxon>
        <taxon>Actinomycetota</taxon>
        <taxon>Actinomycetes</taxon>
        <taxon>Micrococcales</taxon>
        <taxon>Intrasporangiaceae</taxon>
        <taxon>Janibacter</taxon>
    </lineage>
</organism>
<evidence type="ECO:0000259" key="1">
    <source>
        <dbReference type="Pfam" id="PF00425"/>
    </source>
</evidence>
<dbReference type="RefSeq" id="WP_185989755.1">
    <property type="nucleotide sequence ID" value="NZ_JACCAE010000001.1"/>
</dbReference>
<dbReference type="PRINTS" id="PR00095">
    <property type="entry name" value="ANTSNTHASEI"/>
</dbReference>
<keyword evidence="2" id="KW-0808">Transferase</keyword>
<protein>
    <submittedName>
        <fullName evidence="2">Para-aminobenzoate synthetase component 1</fullName>
        <ecNumber evidence="2">2.6.1.85</ecNumber>
    </submittedName>
</protein>